<sequence>MVDEKQEKHNFHAVIPWHKLEKHFRKMEKAVIAKLRRAKDDTDFRFCQGQLDLLDKLMNLPEALTLAEEDDKEKGS</sequence>
<comment type="caution">
    <text evidence="1">The sequence shown here is derived from an EMBL/GenBank/DDBJ whole genome shotgun (WGS) entry which is preliminary data.</text>
</comment>
<proteinExistence type="predicted"/>
<dbReference type="AlphaFoldDB" id="A0A0F9CX97"/>
<accession>A0A0F9CX97</accession>
<gene>
    <name evidence="1" type="ORF">LCGC14_2557860</name>
</gene>
<organism evidence="1">
    <name type="scientific">marine sediment metagenome</name>
    <dbReference type="NCBI Taxonomy" id="412755"/>
    <lineage>
        <taxon>unclassified sequences</taxon>
        <taxon>metagenomes</taxon>
        <taxon>ecological metagenomes</taxon>
    </lineage>
</organism>
<reference evidence="1" key="1">
    <citation type="journal article" date="2015" name="Nature">
        <title>Complex archaea that bridge the gap between prokaryotes and eukaryotes.</title>
        <authorList>
            <person name="Spang A."/>
            <person name="Saw J.H."/>
            <person name="Jorgensen S.L."/>
            <person name="Zaremba-Niedzwiedzka K."/>
            <person name="Martijn J."/>
            <person name="Lind A.E."/>
            <person name="van Eijk R."/>
            <person name="Schleper C."/>
            <person name="Guy L."/>
            <person name="Ettema T.J."/>
        </authorList>
    </citation>
    <scope>NUCLEOTIDE SEQUENCE</scope>
</reference>
<dbReference type="EMBL" id="LAZR01042142">
    <property type="protein sequence ID" value="KKL10236.1"/>
    <property type="molecule type" value="Genomic_DNA"/>
</dbReference>
<evidence type="ECO:0000313" key="1">
    <source>
        <dbReference type="EMBL" id="KKL10236.1"/>
    </source>
</evidence>
<name>A0A0F9CX97_9ZZZZ</name>
<protein>
    <submittedName>
        <fullName evidence="1">Uncharacterized protein</fullName>
    </submittedName>
</protein>